<feature type="domain" description="AMP-dependent synthetase/ligase" evidence="3">
    <location>
        <begin position="1"/>
        <end position="266"/>
    </location>
</feature>
<comment type="similarity">
    <text evidence="1">Belongs to the ATP-dependent AMP-binding enzyme family.</text>
</comment>
<keyword evidence="2" id="KW-0436">Ligase</keyword>
<accession>A0A6G1FSS2</accession>
<dbReference type="RefSeq" id="XP_033530546.1">
    <property type="nucleotide sequence ID" value="XM_033680242.1"/>
</dbReference>
<dbReference type="GO" id="GO:0044539">
    <property type="term" value="P:long-chain fatty acid import into cell"/>
    <property type="evidence" value="ECO:0007669"/>
    <property type="project" value="TreeGrafter"/>
</dbReference>
<dbReference type="PROSITE" id="PS00455">
    <property type="entry name" value="AMP_BINDING"/>
    <property type="match status" value="1"/>
</dbReference>
<dbReference type="GO" id="GO:0005324">
    <property type="term" value="F:long-chain fatty acid transmembrane transporter activity"/>
    <property type="evidence" value="ECO:0007669"/>
    <property type="project" value="TreeGrafter"/>
</dbReference>
<dbReference type="InterPro" id="IPR045851">
    <property type="entry name" value="AMP-bd_C_sf"/>
</dbReference>
<dbReference type="GO" id="GO:0005811">
    <property type="term" value="C:lipid droplet"/>
    <property type="evidence" value="ECO:0007669"/>
    <property type="project" value="TreeGrafter"/>
</dbReference>
<dbReference type="SUPFAM" id="SSF56801">
    <property type="entry name" value="Acetyl-CoA synthetase-like"/>
    <property type="match status" value="1"/>
</dbReference>
<dbReference type="PANTHER" id="PTHR43107:SF20">
    <property type="entry name" value="FATTY ACID TRANSPORTER_ACYL-COA SYNTHETASE (FAT1), PUTATIVE (AFU_ORTHOLOGUE AFUA_2G11360)-RELATED"/>
    <property type="match status" value="1"/>
</dbReference>
<dbReference type="GeneID" id="54420812"/>
<name>A0A6G1FSS2_9PEZI</name>
<dbReference type="GO" id="GO:0005777">
    <property type="term" value="C:peroxisome"/>
    <property type="evidence" value="ECO:0007669"/>
    <property type="project" value="TreeGrafter"/>
</dbReference>
<dbReference type="GO" id="GO:0009898">
    <property type="term" value="C:cytoplasmic side of plasma membrane"/>
    <property type="evidence" value="ECO:0007669"/>
    <property type="project" value="TreeGrafter"/>
</dbReference>
<dbReference type="GO" id="GO:0004467">
    <property type="term" value="F:long-chain fatty acid-CoA ligase activity"/>
    <property type="evidence" value="ECO:0007669"/>
    <property type="project" value="TreeGrafter"/>
</dbReference>
<dbReference type="PANTHER" id="PTHR43107">
    <property type="entry name" value="LONG-CHAIN FATTY ACID TRANSPORT PROTEIN"/>
    <property type="match status" value="1"/>
</dbReference>
<sequence>MTNSPEMVFVIYALAKLGAAPALINSNLKGDPLQYCTNLAGSKYIICSPDTVQSALTLPATAASECPGQGLVVVDFGSFPRSEKPDGQVISITPSDPHHGREVAKAKRRPIDIAALVYTSGTTGMPKACSVKNMHMCIVSTPTTPDTDKPKYYFPVRTYTSMPLFHGTSLFTGLCYSVGTSGALCLGRKFSATRHFEEIRRSRATRMLYVGELCRYLLAQPPSPHDRGHGCIVAMGNGLQKDVWMNFKKRFGIPEIREFYRSTEGLAKYDNRHLHNKFGAGYVGYKGLVRRWLEDDCFIIKFDEASQQPYRDRRTGFCVPASPNEPGEAIGRIRSLATYTDYLHNQDATDAKILRNVFADGDMFQRSGDLVIQDRWGWIRFYDRVGDTFRWKGENVSAGEIAGYISDMPEVLEAIVVGRKMDGYDGQMGTAAVALTQLSKDAEVAFVGKLPGVFKHRGVPQYAVPRLLAMVDRLDVGASFKHDKQIWKKEQWDPAEPSQASSRYWLDGDTYRVLDGAAWMKIQNGLAKL</sequence>
<dbReference type="OrthoDB" id="10253869at2759"/>
<dbReference type="Pfam" id="PF00501">
    <property type="entry name" value="AMP-binding"/>
    <property type="match status" value="1"/>
</dbReference>
<dbReference type="AlphaFoldDB" id="A0A6G1FSS2"/>
<evidence type="ECO:0000256" key="2">
    <source>
        <dbReference type="ARBA" id="ARBA00022598"/>
    </source>
</evidence>
<evidence type="ECO:0000313" key="6">
    <source>
        <dbReference type="RefSeq" id="XP_033530546.1"/>
    </source>
</evidence>
<dbReference type="InterPro" id="IPR042099">
    <property type="entry name" value="ANL_N_sf"/>
</dbReference>
<organism evidence="4">
    <name type="scientific">Eremomyces bilateralis CBS 781.70</name>
    <dbReference type="NCBI Taxonomy" id="1392243"/>
    <lineage>
        <taxon>Eukaryota</taxon>
        <taxon>Fungi</taxon>
        <taxon>Dikarya</taxon>
        <taxon>Ascomycota</taxon>
        <taxon>Pezizomycotina</taxon>
        <taxon>Dothideomycetes</taxon>
        <taxon>Dothideomycetes incertae sedis</taxon>
        <taxon>Eremomycetales</taxon>
        <taxon>Eremomycetaceae</taxon>
        <taxon>Eremomyces</taxon>
    </lineage>
</organism>
<keyword evidence="5" id="KW-1185">Reference proteome</keyword>
<evidence type="ECO:0000313" key="5">
    <source>
        <dbReference type="Proteomes" id="UP000504638"/>
    </source>
</evidence>
<dbReference type="Proteomes" id="UP000504638">
    <property type="component" value="Unplaced"/>
</dbReference>
<proteinExistence type="inferred from homology"/>
<evidence type="ECO:0000256" key="1">
    <source>
        <dbReference type="ARBA" id="ARBA00006432"/>
    </source>
</evidence>
<reference evidence="6" key="3">
    <citation type="submission" date="2025-04" db="UniProtKB">
        <authorList>
            <consortium name="RefSeq"/>
        </authorList>
    </citation>
    <scope>IDENTIFICATION</scope>
    <source>
        <strain evidence="6">CBS 781.70</strain>
    </source>
</reference>
<evidence type="ECO:0000313" key="4">
    <source>
        <dbReference type="EMBL" id="KAF1808915.1"/>
    </source>
</evidence>
<dbReference type="Gene3D" id="3.40.50.12780">
    <property type="entry name" value="N-terminal domain of ligase-like"/>
    <property type="match status" value="1"/>
</dbReference>
<gene>
    <name evidence="4 6" type="ORF">P152DRAFT_461966</name>
</gene>
<dbReference type="InterPro" id="IPR000873">
    <property type="entry name" value="AMP-dep_synth/lig_dom"/>
</dbReference>
<reference evidence="4 6" key="1">
    <citation type="submission" date="2020-01" db="EMBL/GenBank/DDBJ databases">
        <authorList>
            <consortium name="DOE Joint Genome Institute"/>
            <person name="Haridas S."/>
            <person name="Albert R."/>
            <person name="Binder M."/>
            <person name="Bloem J."/>
            <person name="Labutti K."/>
            <person name="Salamov A."/>
            <person name="Andreopoulos B."/>
            <person name="Baker S.E."/>
            <person name="Barry K."/>
            <person name="Bills G."/>
            <person name="Bluhm B.H."/>
            <person name="Cannon C."/>
            <person name="Castanera R."/>
            <person name="Culley D.E."/>
            <person name="Daum C."/>
            <person name="Ezra D."/>
            <person name="Gonzalez J.B."/>
            <person name="Henrissat B."/>
            <person name="Kuo A."/>
            <person name="Liang C."/>
            <person name="Lipzen A."/>
            <person name="Lutzoni F."/>
            <person name="Magnuson J."/>
            <person name="Mondo S."/>
            <person name="Nolan M."/>
            <person name="Ohm R."/>
            <person name="Pangilinan J."/>
            <person name="Park H.-J."/>
            <person name="Ramirez L."/>
            <person name="Alfaro M."/>
            <person name="Sun H."/>
            <person name="Tritt A."/>
            <person name="Yoshinaga Y."/>
            <person name="Zwiers L.-H."/>
            <person name="Turgeon B.G."/>
            <person name="Goodwin S.B."/>
            <person name="Spatafora J.W."/>
            <person name="Crous P.W."/>
            <person name="Grigoriev I.V."/>
        </authorList>
    </citation>
    <scope>NUCLEOTIDE SEQUENCE</scope>
    <source>
        <strain evidence="4 6">CBS 781.70</strain>
    </source>
</reference>
<evidence type="ECO:0000259" key="3">
    <source>
        <dbReference type="Pfam" id="PF00501"/>
    </source>
</evidence>
<protein>
    <submittedName>
        <fullName evidence="4 6">Bifunctional fatty acid transporter and acyl-CoA synthetase</fullName>
    </submittedName>
</protein>
<dbReference type="EMBL" id="ML975177">
    <property type="protein sequence ID" value="KAF1808915.1"/>
    <property type="molecule type" value="Genomic_DNA"/>
</dbReference>
<reference evidence="6" key="2">
    <citation type="submission" date="2020-04" db="EMBL/GenBank/DDBJ databases">
        <authorList>
            <consortium name="NCBI Genome Project"/>
        </authorList>
    </citation>
    <scope>NUCLEOTIDE SEQUENCE</scope>
    <source>
        <strain evidence="6">CBS 781.70</strain>
    </source>
</reference>
<dbReference type="Gene3D" id="3.30.300.30">
    <property type="match status" value="1"/>
</dbReference>
<dbReference type="InterPro" id="IPR020845">
    <property type="entry name" value="AMP-binding_CS"/>
</dbReference>